<dbReference type="PANTHER" id="PTHR31973">
    <property type="entry name" value="POLYPROTEIN, PUTATIVE-RELATED"/>
    <property type="match status" value="1"/>
</dbReference>
<sequence length="180" mass="21013">MWATVLLQEHPDMFQKAKAEQEQIVKNRLPTQKGLRLKEIRQMDYLKKGRKAQPKVSGDVFAPYKAHRQLPSKNHEGYTTIYAYKASTPQEFDTTMEKLKKVNQAAHTYLMDKNPVAWSRAFFVTHSTCEVVENNMCEVFNGTIVEARSKPIISMFKDIRMKLTERMVRRVDMMGGYYMP</sequence>
<dbReference type="Proteomes" id="UP000631114">
    <property type="component" value="Unassembled WGS sequence"/>
</dbReference>
<dbReference type="AlphaFoldDB" id="A0A835HNN7"/>
<organism evidence="1 2">
    <name type="scientific">Coptis chinensis</name>
    <dbReference type="NCBI Taxonomy" id="261450"/>
    <lineage>
        <taxon>Eukaryota</taxon>
        <taxon>Viridiplantae</taxon>
        <taxon>Streptophyta</taxon>
        <taxon>Embryophyta</taxon>
        <taxon>Tracheophyta</taxon>
        <taxon>Spermatophyta</taxon>
        <taxon>Magnoliopsida</taxon>
        <taxon>Ranunculales</taxon>
        <taxon>Ranunculaceae</taxon>
        <taxon>Coptidoideae</taxon>
        <taxon>Coptis</taxon>
    </lineage>
</organism>
<dbReference type="EMBL" id="JADFTS010000006">
    <property type="protein sequence ID" value="KAF9602166.1"/>
    <property type="molecule type" value="Genomic_DNA"/>
</dbReference>
<proteinExistence type="predicted"/>
<name>A0A835HNN7_9MAGN</name>
<keyword evidence="2" id="KW-1185">Reference proteome</keyword>
<evidence type="ECO:0000313" key="2">
    <source>
        <dbReference type="Proteomes" id="UP000631114"/>
    </source>
</evidence>
<evidence type="ECO:0000313" key="1">
    <source>
        <dbReference type="EMBL" id="KAF9602166.1"/>
    </source>
</evidence>
<reference evidence="1 2" key="1">
    <citation type="submission" date="2020-10" db="EMBL/GenBank/DDBJ databases">
        <title>The Coptis chinensis genome and diversification of protoberbering-type alkaloids.</title>
        <authorList>
            <person name="Wang B."/>
            <person name="Shu S."/>
            <person name="Song C."/>
            <person name="Liu Y."/>
        </authorList>
    </citation>
    <scope>NUCLEOTIDE SEQUENCE [LARGE SCALE GENOMIC DNA]</scope>
    <source>
        <strain evidence="1">HL-2020</strain>
        <tissue evidence="1">Leaf</tissue>
    </source>
</reference>
<accession>A0A835HNN7</accession>
<dbReference type="OrthoDB" id="1937322at2759"/>
<gene>
    <name evidence="1" type="ORF">IFM89_025439</name>
</gene>
<dbReference type="PANTHER" id="PTHR31973:SF187">
    <property type="entry name" value="MUTATOR TRANSPOSASE MUDRA PROTEIN"/>
    <property type="match status" value="1"/>
</dbReference>
<protein>
    <submittedName>
        <fullName evidence="1">Uncharacterized protein</fullName>
    </submittedName>
</protein>
<comment type="caution">
    <text evidence="1">The sequence shown here is derived from an EMBL/GenBank/DDBJ whole genome shotgun (WGS) entry which is preliminary data.</text>
</comment>